<dbReference type="InterPro" id="IPR027417">
    <property type="entry name" value="P-loop_NTPase"/>
</dbReference>
<evidence type="ECO:0000256" key="3">
    <source>
        <dbReference type="ARBA" id="ARBA00022475"/>
    </source>
</evidence>
<evidence type="ECO:0000256" key="5">
    <source>
        <dbReference type="ARBA" id="ARBA00022840"/>
    </source>
</evidence>
<gene>
    <name evidence="8" type="ORF">CJO09_05920</name>
</gene>
<comment type="caution">
    <text evidence="8">The sequence shown here is derived from an EMBL/GenBank/DDBJ whole genome shotgun (WGS) entry which is preliminary data.</text>
</comment>
<dbReference type="CDD" id="cd03224">
    <property type="entry name" value="ABC_TM1139_LivF_branched"/>
    <property type="match status" value="1"/>
</dbReference>
<keyword evidence="5 8" id="KW-0067">ATP-binding</keyword>
<dbReference type="GO" id="GO:0005524">
    <property type="term" value="F:ATP binding"/>
    <property type="evidence" value="ECO:0007669"/>
    <property type="project" value="UniProtKB-KW"/>
</dbReference>
<evidence type="ECO:0000313" key="9">
    <source>
        <dbReference type="Proteomes" id="UP000266483"/>
    </source>
</evidence>
<dbReference type="EMBL" id="NQOU01000002">
    <property type="protein sequence ID" value="RII83142.1"/>
    <property type="molecule type" value="Genomic_DNA"/>
</dbReference>
<comment type="similarity">
    <text evidence="1">Belongs to the ABC transporter superfamily.</text>
</comment>
<keyword evidence="3" id="KW-0472">Membrane</keyword>
<dbReference type="InterPro" id="IPR017871">
    <property type="entry name" value="ABC_transporter-like_CS"/>
</dbReference>
<dbReference type="SMART" id="SM00382">
    <property type="entry name" value="AAA"/>
    <property type="match status" value="1"/>
</dbReference>
<reference evidence="8 9" key="1">
    <citation type="submission" date="2017-08" db="EMBL/GenBank/DDBJ databases">
        <title>Pusillimonas indicus sp. nov., a member of the family Alcaligenaceae isolated from surface seawater.</title>
        <authorList>
            <person name="Li J."/>
        </authorList>
    </citation>
    <scope>NUCLEOTIDE SEQUENCE [LARGE SCALE GENOMIC DNA]</scope>
    <source>
        <strain evidence="8 9">17-4A</strain>
    </source>
</reference>
<name>A0ABX9MW45_9BURK</name>
<dbReference type="Pfam" id="PF00005">
    <property type="entry name" value="ABC_tran"/>
    <property type="match status" value="1"/>
</dbReference>
<keyword evidence="4" id="KW-0547">Nucleotide-binding</keyword>
<proteinExistence type="inferred from homology"/>
<dbReference type="InterPro" id="IPR052156">
    <property type="entry name" value="BCAA_Transport_ATP-bd_LivF"/>
</dbReference>
<evidence type="ECO:0000256" key="4">
    <source>
        <dbReference type="ARBA" id="ARBA00022741"/>
    </source>
</evidence>
<dbReference type="InterPro" id="IPR003593">
    <property type="entry name" value="AAA+_ATPase"/>
</dbReference>
<feature type="domain" description="ABC transporter" evidence="7">
    <location>
        <begin position="6"/>
        <end position="238"/>
    </location>
</feature>
<keyword evidence="9" id="KW-1185">Reference proteome</keyword>
<evidence type="ECO:0000313" key="8">
    <source>
        <dbReference type="EMBL" id="RII83142.1"/>
    </source>
</evidence>
<dbReference type="PROSITE" id="PS50893">
    <property type="entry name" value="ABC_TRANSPORTER_2"/>
    <property type="match status" value="1"/>
</dbReference>
<keyword evidence="3" id="KW-1003">Cell membrane</keyword>
<evidence type="ECO:0000256" key="2">
    <source>
        <dbReference type="ARBA" id="ARBA00022448"/>
    </source>
</evidence>
<protein>
    <submittedName>
        <fullName evidence="8">ABC transporter ATP-binding protein</fullName>
    </submittedName>
</protein>
<evidence type="ECO:0000256" key="1">
    <source>
        <dbReference type="ARBA" id="ARBA00005417"/>
    </source>
</evidence>
<dbReference type="SUPFAM" id="SSF52540">
    <property type="entry name" value="P-loop containing nucleoside triphosphate hydrolases"/>
    <property type="match status" value="1"/>
</dbReference>
<evidence type="ECO:0000259" key="7">
    <source>
        <dbReference type="PROSITE" id="PS50893"/>
    </source>
</evidence>
<dbReference type="Gene3D" id="3.40.50.300">
    <property type="entry name" value="P-loop containing nucleotide triphosphate hydrolases"/>
    <property type="match status" value="1"/>
</dbReference>
<dbReference type="PANTHER" id="PTHR43820:SF2">
    <property type="entry name" value="ABC TRANSPORTER ATP-BINDING PROTEIN"/>
    <property type="match status" value="1"/>
</dbReference>
<organism evidence="8 9">
    <name type="scientific">Neopusillimonas maritima</name>
    <dbReference type="NCBI Taxonomy" id="2026239"/>
    <lineage>
        <taxon>Bacteria</taxon>
        <taxon>Pseudomonadati</taxon>
        <taxon>Pseudomonadota</taxon>
        <taxon>Betaproteobacteria</taxon>
        <taxon>Burkholderiales</taxon>
        <taxon>Alcaligenaceae</taxon>
        <taxon>Neopusillimonas</taxon>
    </lineage>
</organism>
<evidence type="ECO:0000256" key="6">
    <source>
        <dbReference type="ARBA" id="ARBA00022970"/>
    </source>
</evidence>
<dbReference type="RefSeq" id="WP_119441546.1">
    <property type="nucleotide sequence ID" value="NZ_CP170494.1"/>
</dbReference>
<keyword evidence="2" id="KW-0813">Transport</keyword>
<sequence>MTKVAFQLNNVSAGYGHTTVIENIDFAVCPGEKLGIIGRNGAGKTTTLATAMGLTRLRSGTIYFNGRDVSSARPSMRATMGLGYVPQTRDIFPSLTVEENLKAGIRRKSSTSEASLLAEAYQLFPRLNERKNNWGNELSGGEQQMLSIARALMGQPSVLLLDEPLEGLAPVVAQEVMAAIRFLTGKRGIGIVLVEQHVELVLDFSTTILVLERGQAVYYGSTATLKNEQRQILDLSIGLKKVPASAGL</sequence>
<accession>A0ABX9MW45</accession>
<dbReference type="Proteomes" id="UP000266483">
    <property type="component" value="Unassembled WGS sequence"/>
</dbReference>
<dbReference type="InterPro" id="IPR003439">
    <property type="entry name" value="ABC_transporter-like_ATP-bd"/>
</dbReference>
<keyword evidence="6" id="KW-0029">Amino-acid transport</keyword>
<dbReference type="PROSITE" id="PS00211">
    <property type="entry name" value="ABC_TRANSPORTER_1"/>
    <property type="match status" value="1"/>
</dbReference>
<dbReference type="PANTHER" id="PTHR43820">
    <property type="entry name" value="HIGH-AFFINITY BRANCHED-CHAIN AMINO ACID TRANSPORT ATP-BINDING PROTEIN LIVF"/>
    <property type="match status" value="1"/>
</dbReference>